<evidence type="ECO:0000313" key="2">
    <source>
        <dbReference type="EMBL" id="QQK04703.1"/>
    </source>
</evidence>
<dbReference type="InterPro" id="IPR042230">
    <property type="entry name" value="CusF_sf"/>
</dbReference>
<dbReference type="RefSeq" id="WP_124829836.1">
    <property type="nucleotide sequence ID" value="NZ_CADEPR010000001.1"/>
</dbReference>
<name>A0A7T6VIR6_9BURK</name>
<reference evidence="2 3" key="1">
    <citation type="submission" date="2020-12" db="EMBL/GenBank/DDBJ databases">
        <title>Complete genome sequence of Burkholderia anthina BJQ0011.</title>
        <authorList>
            <person name="Xu Y."/>
        </authorList>
    </citation>
    <scope>NUCLEOTIDE SEQUENCE [LARGE SCALE GENOMIC DNA]</scope>
    <source>
        <strain evidence="2 3">BJQ0011</strain>
    </source>
</reference>
<accession>A0A7T6VIR6</accession>
<sequence length="115" mass="12051">MKIRCVAAAAVGALTAVAMPACAAGGMSDMNMGDTKLSAPDTALTDAEVKRIDAAHGMVTLKHGALRNVGMAPMTMTFKAGDPAMIESLRVGDKVRVRVERVNGTLTIVRLVKRQ</sequence>
<dbReference type="Gene3D" id="2.40.50.320">
    <property type="entry name" value="Copper binding periplasmic protein CusF"/>
    <property type="match status" value="1"/>
</dbReference>
<feature type="chain" id="PRO_5032538425" evidence="1">
    <location>
        <begin position="24"/>
        <end position="115"/>
    </location>
</feature>
<dbReference type="EMBL" id="CP066770">
    <property type="protein sequence ID" value="QQK04703.1"/>
    <property type="molecule type" value="Genomic_DNA"/>
</dbReference>
<dbReference type="KEGG" id="bann:JFN94_25580"/>
<protein>
    <submittedName>
        <fullName evidence="2">Copper-binding protein</fullName>
    </submittedName>
</protein>
<organism evidence="2 3">
    <name type="scientific">Burkholderia anthina</name>
    <dbReference type="NCBI Taxonomy" id="179879"/>
    <lineage>
        <taxon>Bacteria</taxon>
        <taxon>Pseudomonadati</taxon>
        <taxon>Pseudomonadota</taxon>
        <taxon>Betaproteobacteria</taxon>
        <taxon>Burkholderiales</taxon>
        <taxon>Burkholderiaceae</taxon>
        <taxon>Burkholderia</taxon>
        <taxon>Burkholderia cepacia complex</taxon>
    </lineage>
</organism>
<dbReference type="Pfam" id="PF11604">
    <property type="entry name" value="CusF_Ec"/>
    <property type="match status" value="1"/>
</dbReference>
<dbReference type="AlphaFoldDB" id="A0A7T6VIR6"/>
<dbReference type="Proteomes" id="UP000596205">
    <property type="component" value="Chromosome 2"/>
</dbReference>
<feature type="signal peptide" evidence="1">
    <location>
        <begin position="1"/>
        <end position="23"/>
    </location>
</feature>
<proteinExistence type="predicted"/>
<gene>
    <name evidence="2" type="ORF">JFN94_25580</name>
</gene>
<keyword evidence="1" id="KW-0732">Signal</keyword>
<evidence type="ECO:0000313" key="3">
    <source>
        <dbReference type="Proteomes" id="UP000596205"/>
    </source>
</evidence>
<dbReference type="InterPro" id="IPR021647">
    <property type="entry name" value="CusF_Ec"/>
</dbReference>
<evidence type="ECO:0000256" key="1">
    <source>
        <dbReference type="SAM" id="SignalP"/>
    </source>
</evidence>